<evidence type="ECO:0000256" key="3">
    <source>
        <dbReference type="ARBA" id="ARBA00023163"/>
    </source>
</evidence>
<reference evidence="8" key="1">
    <citation type="submission" date="2020-07" db="EMBL/GenBank/DDBJ databases">
        <title>Genome sequence and genetic diversity analysis of an under-domesticated orphan crop, white fonio (Digitaria exilis).</title>
        <authorList>
            <person name="Bennetzen J.L."/>
            <person name="Chen S."/>
            <person name="Ma X."/>
            <person name="Wang X."/>
            <person name="Yssel A.E.J."/>
            <person name="Chaluvadi S.R."/>
            <person name="Johnson M."/>
            <person name="Gangashetty P."/>
            <person name="Hamidou F."/>
            <person name="Sanogo M.D."/>
            <person name="Zwaenepoel A."/>
            <person name="Wallace J."/>
            <person name="Van De Peer Y."/>
            <person name="Van Deynze A."/>
        </authorList>
    </citation>
    <scope>NUCLEOTIDE SEQUENCE</scope>
    <source>
        <tissue evidence="8">Leaves</tissue>
    </source>
</reference>
<dbReference type="InterPro" id="IPR011006">
    <property type="entry name" value="CheY-like_superfamily"/>
</dbReference>
<feature type="region of interest" description="Disordered" evidence="6">
    <location>
        <begin position="138"/>
        <end position="177"/>
    </location>
</feature>
<evidence type="ECO:0000259" key="7">
    <source>
        <dbReference type="PROSITE" id="PS50110"/>
    </source>
</evidence>
<comment type="caution">
    <text evidence="8">The sequence shown here is derived from an EMBL/GenBank/DDBJ whole genome shotgun (WGS) entry which is preliminary data.</text>
</comment>
<dbReference type="InterPro" id="IPR009057">
    <property type="entry name" value="Homeodomain-like_sf"/>
</dbReference>
<dbReference type="PANTHER" id="PTHR43874:SF116">
    <property type="entry name" value="RESPONSE REGULATORY DOMAIN-CONTAINING PROTEIN"/>
    <property type="match status" value="1"/>
</dbReference>
<evidence type="ECO:0000256" key="6">
    <source>
        <dbReference type="SAM" id="MobiDB-lite"/>
    </source>
</evidence>
<sequence length="231" mass="26463">MDMDRYPTKLRVLAVDDDRSGLRLLKQQLHLCNYNNVTTVTDAATAWDMLRERKGRDDQFDMVISDIFMVDGGIDGFKLLEHVSLEMDIPVIMLSANDDKETMIKGIKNGACDYLVKPARLEQLRNIWMHVARNNMKNPRNKVRSGKDGGVHKLQSADGENSEDGANHTKKYSKKNKMNEAVPMNILKEMNVDGLTRDCVASHLQKYRIYLRKLNDGMSIPESSQHQKEPW</sequence>
<dbReference type="Proteomes" id="UP000636709">
    <property type="component" value="Unassembled WGS sequence"/>
</dbReference>
<dbReference type="PROSITE" id="PS50110">
    <property type="entry name" value="RESPONSE_REGULATORY"/>
    <property type="match status" value="1"/>
</dbReference>
<evidence type="ECO:0000256" key="4">
    <source>
        <dbReference type="ARBA" id="ARBA00023242"/>
    </source>
</evidence>
<organism evidence="8 9">
    <name type="scientific">Digitaria exilis</name>
    <dbReference type="NCBI Taxonomy" id="1010633"/>
    <lineage>
        <taxon>Eukaryota</taxon>
        <taxon>Viridiplantae</taxon>
        <taxon>Streptophyta</taxon>
        <taxon>Embryophyta</taxon>
        <taxon>Tracheophyta</taxon>
        <taxon>Spermatophyta</taxon>
        <taxon>Magnoliopsida</taxon>
        <taxon>Liliopsida</taxon>
        <taxon>Poales</taxon>
        <taxon>Poaceae</taxon>
        <taxon>PACMAD clade</taxon>
        <taxon>Panicoideae</taxon>
        <taxon>Panicodae</taxon>
        <taxon>Paniceae</taxon>
        <taxon>Anthephorinae</taxon>
        <taxon>Digitaria</taxon>
    </lineage>
</organism>
<dbReference type="GO" id="GO:0000160">
    <property type="term" value="P:phosphorelay signal transduction system"/>
    <property type="evidence" value="ECO:0007669"/>
    <property type="project" value="UniProtKB-KW"/>
</dbReference>
<name>A0A835FCS6_9POAL</name>
<keyword evidence="5" id="KW-0597">Phosphoprotein</keyword>
<keyword evidence="4" id="KW-0539">Nucleus</keyword>
<dbReference type="InterPro" id="IPR045279">
    <property type="entry name" value="ARR-like"/>
</dbReference>
<dbReference type="SMART" id="SM00448">
    <property type="entry name" value="REC"/>
    <property type="match status" value="1"/>
</dbReference>
<evidence type="ECO:0000256" key="2">
    <source>
        <dbReference type="ARBA" id="ARBA00023015"/>
    </source>
</evidence>
<feature type="modified residue" description="4-aspartylphosphate" evidence="5">
    <location>
        <position position="66"/>
    </location>
</feature>
<dbReference type="Pfam" id="PF00072">
    <property type="entry name" value="Response_reg"/>
    <property type="match status" value="1"/>
</dbReference>
<evidence type="ECO:0000313" key="9">
    <source>
        <dbReference type="Proteomes" id="UP000636709"/>
    </source>
</evidence>
<dbReference type="NCBIfam" id="TIGR01557">
    <property type="entry name" value="myb_SHAQKYF"/>
    <property type="match status" value="1"/>
</dbReference>
<dbReference type="Gene3D" id="3.40.50.2300">
    <property type="match status" value="1"/>
</dbReference>
<dbReference type="CDD" id="cd17584">
    <property type="entry name" value="REC_typeB_ARR-like"/>
    <property type="match status" value="1"/>
</dbReference>
<dbReference type="SUPFAM" id="SSF46689">
    <property type="entry name" value="Homeodomain-like"/>
    <property type="match status" value="1"/>
</dbReference>
<proteinExistence type="predicted"/>
<accession>A0A835FCS6</accession>
<keyword evidence="9" id="KW-1185">Reference proteome</keyword>
<evidence type="ECO:0000256" key="1">
    <source>
        <dbReference type="ARBA" id="ARBA00023012"/>
    </source>
</evidence>
<dbReference type="InterPro" id="IPR001789">
    <property type="entry name" value="Sig_transdc_resp-reg_receiver"/>
</dbReference>
<keyword evidence="3" id="KW-0804">Transcription</keyword>
<dbReference type="Gene3D" id="1.10.10.60">
    <property type="entry name" value="Homeodomain-like"/>
    <property type="match status" value="1"/>
</dbReference>
<dbReference type="AlphaFoldDB" id="A0A835FCS6"/>
<evidence type="ECO:0000256" key="5">
    <source>
        <dbReference type="PROSITE-ProRule" id="PRU00169"/>
    </source>
</evidence>
<dbReference type="InterPro" id="IPR006447">
    <property type="entry name" value="Myb_dom_plants"/>
</dbReference>
<keyword evidence="2" id="KW-0805">Transcription regulation</keyword>
<dbReference type="GO" id="GO:0003677">
    <property type="term" value="F:DNA binding"/>
    <property type="evidence" value="ECO:0007669"/>
    <property type="project" value="InterPro"/>
</dbReference>
<protein>
    <recommendedName>
        <fullName evidence="7">Response regulatory domain-containing protein</fullName>
    </recommendedName>
</protein>
<dbReference type="OrthoDB" id="623710at2759"/>
<evidence type="ECO:0000313" key="8">
    <source>
        <dbReference type="EMBL" id="KAF8746392.1"/>
    </source>
</evidence>
<keyword evidence="1" id="KW-0902">Two-component regulatory system</keyword>
<dbReference type="GO" id="GO:0009736">
    <property type="term" value="P:cytokinin-activated signaling pathway"/>
    <property type="evidence" value="ECO:0007669"/>
    <property type="project" value="InterPro"/>
</dbReference>
<dbReference type="EMBL" id="JACEFO010001203">
    <property type="protein sequence ID" value="KAF8746392.1"/>
    <property type="molecule type" value="Genomic_DNA"/>
</dbReference>
<dbReference type="PANTHER" id="PTHR43874">
    <property type="entry name" value="TWO-COMPONENT RESPONSE REGULATOR"/>
    <property type="match status" value="1"/>
</dbReference>
<feature type="domain" description="Response regulatory" evidence="7">
    <location>
        <begin position="11"/>
        <end position="132"/>
    </location>
</feature>
<dbReference type="SUPFAM" id="SSF52172">
    <property type="entry name" value="CheY-like"/>
    <property type="match status" value="1"/>
</dbReference>
<gene>
    <name evidence="8" type="ORF">HU200_013362</name>
</gene>